<dbReference type="EMBL" id="JYDH01000014">
    <property type="protein sequence ID" value="KRY40056.1"/>
    <property type="molecule type" value="Genomic_DNA"/>
</dbReference>
<dbReference type="Proteomes" id="UP000054776">
    <property type="component" value="Unassembled WGS sequence"/>
</dbReference>
<keyword evidence="2" id="KW-1185">Reference proteome</keyword>
<evidence type="ECO:0000313" key="1">
    <source>
        <dbReference type="EMBL" id="KRY40056.1"/>
    </source>
</evidence>
<comment type="caution">
    <text evidence="1">The sequence shown here is derived from an EMBL/GenBank/DDBJ whole genome shotgun (WGS) entry which is preliminary data.</text>
</comment>
<protein>
    <submittedName>
        <fullName evidence="1">Uncharacterized protein</fullName>
    </submittedName>
</protein>
<proteinExistence type="predicted"/>
<accession>A0A0V1BTA8</accession>
<name>A0A0V1BTA8_TRISP</name>
<dbReference type="InParanoid" id="A0A0V1BTA8"/>
<reference evidence="1 2" key="1">
    <citation type="submission" date="2015-01" db="EMBL/GenBank/DDBJ databases">
        <title>Evolution of Trichinella species and genotypes.</title>
        <authorList>
            <person name="Korhonen P.K."/>
            <person name="Edoardo P."/>
            <person name="Giuseppe L.R."/>
            <person name="Gasser R.B."/>
        </authorList>
    </citation>
    <scope>NUCLEOTIDE SEQUENCE [LARGE SCALE GENOMIC DNA]</scope>
    <source>
        <strain evidence="1">ISS3</strain>
    </source>
</reference>
<evidence type="ECO:0000313" key="2">
    <source>
        <dbReference type="Proteomes" id="UP000054776"/>
    </source>
</evidence>
<dbReference type="AlphaFoldDB" id="A0A0V1BTA8"/>
<organism evidence="1 2">
    <name type="scientific">Trichinella spiralis</name>
    <name type="common">Trichina worm</name>
    <dbReference type="NCBI Taxonomy" id="6334"/>
    <lineage>
        <taxon>Eukaryota</taxon>
        <taxon>Metazoa</taxon>
        <taxon>Ecdysozoa</taxon>
        <taxon>Nematoda</taxon>
        <taxon>Enoplea</taxon>
        <taxon>Dorylaimia</taxon>
        <taxon>Trichinellida</taxon>
        <taxon>Trichinellidae</taxon>
        <taxon>Trichinella</taxon>
    </lineage>
</organism>
<gene>
    <name evidence="1" type="ORF">T01_7033</name>
</gene>
<sequence>MLILLVQPVSDHAHYAVPVPSVVPLAPNNLLRTFKNYSILAVLPWMLKRKNHAYNMKLRFPLVF</sequence>